<dbReference type="GO" id="GO:0004857">
    <property type="term" value="F:enzyme inhibitor activity"/>
    <property type="evidence" value="ECO:0007669"/>
    <property type="project" value="InterPro"/>
</dbReference>
<comment type="caution">
    <text evidence="9">The sequence shown here is derived from an EMBL/GenBank/DDBJ whole genome shotgun (WGS) entry which is preliminary data.</text>
</comment>
<dbReference type="FunFam" id="1.20.140.40:FF:000006">
    <property type="entry name" value="Pectinesterase inhibitor 3"/>
    <property type="match status" value="1"/>
</dbReference>
<dbReference type="InterPro" id="IPR006501">
    <property type="entry name" value="Pectinesterase_inhib_dom"/>
</dbReference>
<evidence type="ECO:0000256" key="4">
    <source>
        <dbReference type="ARBA" id="ARBA00022729"/>
    </source>
</evidence>
<dbReference type="SMART" id="SM00856">
    <property type="entry name" value="PMEI"/>
    <property type="match status" value="1"/>
</dbReference>
<dbReference type="NCBIfam" id="TIGR01614">
    <property type="entry name" value="PME_inhib"/>
    <property type="match status" value="1"/>
</dbReference>
<evidence type="ECO:0000256" key="2">
    <source>
        <dbReference type="ARBA" id="ARBA00022523"/>
    </source>
</evidence>
<evidence type="ECO:0000313" key="9">
    <source>
        <dbReference type="EMBL" id="KAK7389294.1"/>
    </source>
</evidence>
<dbReference type="InterPro" id="IPR035513">
    <property type="entry name" value="Invertase/methylesterase_inhib"/>
</dbReference>
<keyword evidence="4 7" id="KW-0732">Signal</keyword>
<proteinExistence type="inferred from homology"/>
<keyword evidence="3" id="KW-0964">Secreted</keyword>
<keyword evidence="5" id="KW-1015">Disulfide bond</keyword>
<dbReference type="GO" id="GO:0048046">
    <property type="term" value="C:apoplast"/>
    <property type="evidence" value="ECO:0007669"/>
    <property type="project" value="UniProtKB-SubCell"/>
</dbReference>
<evidence type="ECO:0000256" key="5">
    <source>
        <dbReference type="ARBA" id="ARBA00023157"/>
    </source>
</evidence>
<dbReference type="Proteomes" id="UP001386955">
    <property type="component" value="Unassembled WGS sequence"/>
</dbReference>
<dbReference type="Pfam" id="PF04043">
    <property type="entry name" value="PMEI"/>
    <property type="match status" value="1"/>
</dbReference>
<gene>
    <name evidence="9" type="ORF">VNO78_24164</name>
</gene>
<evidence type="ECO:0000256" key="1">
    <source>
        <dbReference type="ARBA" id="ARBA00004271"/>
    </source>
</evidence>
<accession>A0AAN9XF07</accession>
<feature type="chain" id="PRO_5042838867" description="Pectinesterase inhibitor domain-containing protein" evidence="7">
    <location>
        <begin position="20"/>
        <end position="205"/>
    </location>
</feature>
<evidence type="ECO:0000259" key="8">
    <source>
        <dbReference type="SMART" id="SM00856"/>
    </source>
</evidence>
<name>A0AAN9XF07_PSOTE</name>
<dbReference type="InterPro" id="IPR051955">
    <property type="entry name" value="PME_Inhibitor"/>
</dbReference>
<dbReference type="PANTHER" id="PTHR31080">
    <property type="entry name" value="PECTINESTERASE INHIBITOR-LIKE"/>
    <property type="match status" value="1"/>
</dbReference>
<comment type="subcellular location">
    <subcellularLocation>
        <location evidence="1">Secreted</location>
        <location evidence="1">Extracellular space</location>
        <location evidence="1">Apoplast</location>
    </subcellularLocation>
</comment>
<evidence type="ECO:0000256" key="6">
    <source>
        <dbReference type="ARBA" id="ARBA00038471"/>
    </source>
</evidence>
<organism evidence="9 10">
    <name type="scientific">Psophocarpus tetragonolobus</name>
    <name type="common">Winged bean</name>
    <name type="synonym">Dolichos tetragonolobus</name>
    <dbReference type="NCBI Taxonomy" id="3891"/>
    <lineage>
        <taxon>Eukaryota</taxon>
        <taxon>Viridiplantae</taxon>
        <taxon>Streptophyta</taxon>
        <taxon>Embryophyta</taxon>
        <taxon>Tracheophyta</taxon>
        <taxon>Spermatophyta</taxon>
        <taxon>Magnoliopsida</taxon>
        <taxon>eudicotyledons</taxon>
        <taxon>Gunneridae</taxon>
        <taxon>Pentapetalae</taxon>
        <taxon>rosids</taxon>
        <taxon>fabids</taxon>
        <taxon>Fabales</taxon>
        <taxon>Fabaceae</taxon>
        <taxon>Papilionoideae</taxon>
        <taxon>50 kb inversion clade</taxon>
        <taxon>NPAAA clade</taxon>
        <taxon>indigoferoid/millettioid clade</taxon>
        <taxon>Phaseoleae</taxon>
        <taxon>Psophocarpus</taxon>
    </lineage>
</organism>
<dbReference type="EMBL" id="JAYMYS010000006">
    <property type="protein sequence ID" value="KAK7389294.1"/>
    <property type="molecule type" value="Genomic_DNA"/>
</dbReference>
<keyword evidence="10" id="KW-1185">Reference proteome</keyword>
<dbReference type="PANTHER" id="PTHR31080:SF207">
    <property type="entry name" value="PECTINESTERASE INHIBITOR 9"/>
    <property type="match status" value="1"/>
</dbReference>
<keyword evidence="2" id="KW-0052">Apoplast</keyword>
<feature type="domain" description="Pectinesterase inhibitor" evidence="8">
    <location>
        <begin position="26"/>
        <end position="187"/>
    </location>
</feature>
<evidence type="ECO:0000256" key="3">
    <source>
        <dbReference type="ARBA" id="ARBA00022525"/>
    </source>
</evidence>
<reference evidence="9 10" key="1">
    <citation type="submission" date="2024-01" db="EMBL/GenBank/DDBJ databases">
        <title>The genomes of 5 underutilized Papilionoideae crops provide insights into root nodulation and disease resistanc.</title>
        <authorList>
            <person name="Jiang F."/>
        </authorList>
    </citation>
    <scope>NUCLEOTIDE SEQUENCE [LARGE SCALE GENOMIC DNA]</scope>
    <source>
        <strain evidence="9">DUOXIRENSHENG_FW03</strain>
        <tissue evidence="9">Leaves</tissue>
    </source>
</reference>
<feature type="signal peptide" evidence="7">
    <location>
        <begin position="1"/>
        <end position="19"/>
    </location>
</feature>
<sequence length="205" mass="22338">MGGKFLSLCLLVVIINVSAEWKVRKATRELIEGSCKGTRYPAKCVESLMGYAGSIGESEEKLAMSALSVSVWKSRSCASFVEKMGSVKGMKARERNAVEDCIENMNDSLERLSQSLRELGLVVVGKAKRKDFLWHISNVQTWVSAAITDQDTCLDSFDGPHLDAKLKAAIKPRVVDAYQVTTNALALVNRFASKYPSASASASLP</sequence>
<evidence type="ECO:0000256" key="7">
    <source>
        <dbReference type="SAM" id="SignalP"/>
    </source>
</evidence>
<evidence type="ECO:0000313" key="10">
    <source>
        <dbReference type="Proteomes" id="UP001386955"/>
    </source>
</evidence>
<dbReference type="CDD" id="cd15798">
    <property type="entry name" value="PMEI-like_3"/>
    <property type="match status" value="1"/>
</dbReference>
<dbReference type="Gene3D" id="1.20.140.40">
    <property type="entry name" value="Invertase/pectin methylesterase inhibitor family protein"/>
    <property type="match status" value="1"/>
</dbReference>
<comment type="similarity">
    <text evidence="6">Belongs to the PMEI family.</text>
</comment>
<dbReference type="AlphaFoldDB" id="A0AAN9XF07"/>
<dbReference type="SUPFAM" id="SSF101148">
    <property type="entry name" value="Plant invertase/pectin methylesterase inhibitor"/>
    <property type="match status" value="1"/>
</dbReference>
<protein>
    <recommendedName>
        <fullName evidence="8">Pectinesterase inhibitor domain-containing protein</fullName>
    </recommendedName>
</protein>